<evidence type="ECO:0000256" key="4">
    <source>
        <dbReference type="ARBA" id="ARBA00022692"/>
    </source>
</evidence>
<accession>A0ABY4GKT7</accession>
<dbReference type="InterPro" id="IPR000515">
    <property type="entry name" value="MetI-like"/>
</dbReference>
<evidence type="ECO:0000259" key="8">
    <source>
        <dbReference type="PROSITE" id="PS50928"/>
    </source>
</evidence>
<dbReference type="Proteomes" id="UP000831537">
    <property type="component" value="Chromosome"/>
</dbReference>
<dbReference type="RefSeq" id="WP_244742037.1">
    <property type="nucleotide sequence ID" value="NZ_CP095071.1"/>
</dbReference>
<comment type="subcellular location">
    <subcellularLocation>
        <location evidence="1 7">Cell membrane</location>
        <topology evidence="1 7">Multi-pass membrane protein</topology>
    </subcellularLocation>
</comment>
<evidence type="ECO:0000256" key="1">
    <source>
        <dbReference type="ARBA" id="ARBA00004651"/>
    </source>
</evidence>
<dbReference type="PROSITE" id="PS50928">
    <property type="entry name" value="ABC_TM1"/>
    <property type="match status" value="1"/>
</dbReference>
<feature type="transmembrane region" description="Helical" evidence="7">
    <location>
        <begin position="138"/>
        <end position="159"/>
    </location>
</feature>
<feature type="transmembrane region" description="Helical" evidence="7">
    <location>
        <begin position="74"/>
        <end position="96"/>
    </location>
</feature>
<gene>
    <name evidence="9" type="ORF">MUN87_17025</name>
</gene>
<dbReference type="EMBL" id="CP095071">
    <property type="protein sequence ID" value="UOQ84377.1"/>
    <property type="molecule type" value="Genomic_DNA"/>
</dbReference>
<evidence type="ECO:0000256" key="3">
    <source>
        <dbReference type="ARBA" id="ARBA00022475"/>
    </source>
</evidence>
<evidence type="ECO:0000256" key="7">
    <source>
        <dbReference type="RuleBase" id="RU363032"/>
    </source>
</evidence>
<feature type="domain" description="ABC transmembrane type-1" evidence="8">
    <location>
        <begin position="70"/>
        <end position="259"/>
    </location>
</feature>
<keyword evidence="4 7" id="KW-0812">Transmembrane</keyword>
<name>A0ABY4GKT7_9BACI</name>
<keyword evidence="3" id="KW-1003">Cell membrane</keyword>
<keyword evidence="5 7" id="KW-1133">Transmembrane helix</keyword>
<feature type="transmembrane region" description="Helical" evidence="7">
    <location>
        <begin position="237"/>
        <end position="259"/>
    </location>
</feature>
<keyword evidence="6 7" id="KW-0472">Membrane</keyword>
<keyword evidence="2 7" id="KW-0813">Transport</keyword>
<sequence length="273" mass="31359">MKHKRFTFVTVSQHFMMIMFSLLAIFPLYWMIISSFKNESEIFTSSLIPMDPTFQNYIYAFQEMPILRMMLNSFVVAILLTVLQLVTSILTSYALVRWQVKGATIIYTILSLSWLIPMQVIMIPNYVLINQLGLNETLIGIVIPLSVSTFAILSLYQSFRSFPQGLIESARLDGEKDFYILVKIILPNMKSTVASLGILLFISGWNEYLWPMLITTEMENSPIQIGLRSFVNSDVNMWGSLMAATTISCLPILLIYFLLRKHIIESFVRYGIK</sequence>
<organism evidence="9 10">
    <name type="scientific">Gracilibacillus salinarum</name>
    <dbReference type="NCBI Taxonomy" id="2932255"/>
    <lineage>
        <taxon>Bacteria</taxon>
        <taxon>Bacillati</taxon>
        <taxon>Bacillota</taxon>
        <taxon>Bacilli</taxon>
        <taxon>Bacillales</taxon>
        <taxon>Bacillaceae</taxon>
        <taxon>Gracilibacillus</taxon>
    </lineage>
</organism>
<dbReference type="Gene3D" id="1.10.3720.10">
    <property type="entry name" value="MetI-like"/>
    <property type="match status" value="1"/>
</dbReference>
<dbReference type="Pfam" id="PF00528">
    <property type="entry name" value="BPD_transp_1"/>
    <property type="match status" value="1"/>
</dbReference>
<feature type="transmembrane region" description="Helical" evidence="7">
    <location>
        <begin position="105"/>
        <end position="126"/>
    </location>
</feature>
<dbReference type="CDD" id="cd06261">
    <property type="entry name" value="TM_PBP2"/>
    <property type="match status" value="1"/>
</dbReference>
<proteinExistence type="inferred from homology"/>
<evidence type="ECO:0000313" key="9">
    <source>
        <dbReference type="EMBL" id="UOQ84377.1"/>
    </source>
</evidence>
<dbReference type="PANTHER" id="PTHR43744:SF8">
    <property type="entry name" value="SN-GLYCEROL-3-PHOSPHATE TRANSPORT SYSTEM PERMEASE PROTEIN UGPE"/>
    <property type="match status" value="1"/>
</dbReference>
<reference evidence="9 10" key="1">
    <citation type="submission" date="2022-04" db="EMBL/GenBank/DDBJ databases">
        <title>Gracilibacillus sp. isolated from saltern.</title>
        <authorList>
            <person name="Won M."/>
            <person name="Lee C.-M."/>
            <person name="Woen H.-Y."/>
            <person name="Kwon S.-W."/>
        </authorList>
    </citation>
    <scope>NUCLEOTIDE SEQUENCE [LARGE SCALE GENOMIC DNA]</scope>
    <source>
        <strain evidence="9 10">SSPM10-3</strain>
    </source>
</reference>
<feature type="transmembrane region" description="Helical" evidence="7">
    <location>
        <begin position="180"/>
        <end position="202"/>
    </location>
</feature>
<feature type="transmembrane region" description="Helical" evidence="7">
    <location>
        <begin position="12"/>
        <end position="33"/>
    </location>
</feature>
<dbReference type="SUPFAM" id="SSF161098">
    <property type="entry name" value="MetI-like"/>
    <property type="match status" value="1"/>
</dbReference>
<dbReference type="InterPro" id="IPR035906">
    <property type="entry name" value="MetI-like_sf"/>
</dbReference>
<evidence type="ECO:0000256" key="2">
    <source>
        <dbReference type="ARBA" id="ARBA00022448"/>
    </source>
</evidence>
<dbReference type="PANTHER" id="PTHR43744">
    <property type="entry name" value="ABC TRANSPORTER PERMEASE PROTEIN MG189-RELATED-RELATED"/>
    <property type="match status" value="1"/>
</dbReference>
<evidence type="ECO:0000256" key="5">
    <source>
        <dbReference type="ARBA" id="ARBA00022989"/>
    </source>
</evidence>
<evidence type="ECO:0000313" key="10">
    <source>
        <dbReference type="Proteomes" id="UP000831537"/>
    </source>
</evidence>
<protein>
    <submittedName>
        <fullName evidence="9">Carbohydrate ABC transporter permease</fullName>
    </submittedName>
</protein>
<evidence type="ECO:0000256" key="6">
    <source>
        <dbReference type="ARBA" id="ARBA00023136"/>
    </source>
</evidence>
<keyword evidence="10" id="KW-1185">Reference proteome</keyword>
<comment type="similarity">
    <text evidence="7">Belongs to the binding-protein-dependent transport system permease family.</text>
</comment>